<dbReference type="GO" id="GO:0016987">
    <property type="term" value="F:sigma factor activity"/>
    <property type="evidence" value="ECO:0007669"/>
    <property type="project" value="UniProtKB-KW"/>
</dbReference>
<dbReference type="InterPro" id="IPR013324">
    <property type="entry name" value="RNA_pol_sigma_r3/r4-like"/>
</dbReference>
<comment type="similarity">
    <text evidence="1">Belongs to the sigma-70 factor family. ECF subfamily.</text>
</comment>
<keyword evidence="9" id="KW-1185">Reference proteome</keyword>
<dbReference type="SUPFAM" id="SSF88946">
    <property type="entry name" value="Sigma2 domain of RNA polymerase sigma factors"/>
    <property type="match status" value="1"/>
</dbReference>
<dbReference type="GO" id="GO:0006352">
    <property type="term" value="P:DNA-templated transcription initiation"/>
    <property type="evidence" value="ECO:0007669"/>
    <property type="project" value="InterPro"/>
</dbReference>
<name>A0A1C7DBJ6_9SPHN</name>
<dbReference type="Proteomes" id="UP000092698">
    <property type="component" value="Chromosome"/>
</dbReference>
<evidence type="ECO:0000313" key="8">
    <source>
        <dbReference type="EMBL" id="ANU08653.1"/>
    </source>
</evidence>
<evidence type="ECO:0000259" key="6">
    <source>
        <dbReference type="Pfam" id="PF04542"/>
    </source>
</evidence>
<dbReference type="InterPro" id="IPR014284">
    <property type="entry name" value="RNA_pol_sigma-70_dom"/>
</dbReference>
<dbReference type="STRING" id="645517.A6F65_02370"/>
<evidence type="ECO:0000256" key="4">
    <source>
        <dbReference type="ARBA" id="ARBA00023125"/>
    </source>
</evidence>
<dbReference type="CDD" id="cd06171">
    <property type="entry name" value="Sigma70_r4"/>
    <property type="match status" value="1"/>
</dbReference>
<evidence type="ECO:0000259" key="7">
    <source>
        <dbReference type="Pfam" id="PF04545"/>
    </source>
</evidence>
<dbReference type="Gene3D" id="1.10.1740.10">
    <property type="match status" value="1"/>
</dbReference>
<dbReference type="InterPro" id="IPR039425">
    <property type="entry name" value="RNA_pol_sigma-70-like"/>
</dbReference>
<dbReference type="Gene3D" id="1.10.10.10">
    <property type="entry name" value="Winged helix-like DNA-binding domain superfamily/Winged helix DNA-binding domain"/>
    <property type="match status" value="1"/>
</dbReference>
<dbReference type="InterPro" id="IPR007630">
    <property type="entry name" value="RNA_pol_sigma70_r4"/>
</dbReference>
<dbReference type="KEGG" id="anh:A6F65_02370"/>
<evidence type="ECO:0000256" key="1">
    <source>
        <dbReference type="ARBA" id="ARBA00010641"/>
    </source>
</evidence>
<keyword evidence="5" id="KW-0804">Transcription</keyword>
<evidence type="ECO:0000256" key="3">
    <source>
        <dbReference type="ARBA" id="ARBA00023082"/>
    </source>
</evidence>
<dbReference type="OrthoDB" id="9784272at2"/>
<feature type="domain" description="RNA polymerase sigma-70 region 2" evidence="6">
    <location>
        <begin position="31"/>
        <end position="95"/>
    </location>
</feature>
<evidence type="ECO:0000256" key="5">
    <source>
        <dbReference type="ARBA" id="ARBA00023163"/>
    </source>
</evidence>
<dbReference type="GO" id="GO:0003677">
    <property type="term" value="F:DNA binding"/>
    <property type="evidence" value="ECO:0007669"/>
    <property type="project" value="UniProtKB-KW"/>
</dbReference>
<keyword evidence="4" id="KW-0238">DNA-binding</keyword>
<dbReference type="Pfam" id="PF04545">
    <property type="entry name" value="Sigma70_r4"/>
    <property type="match status" value="1"/>
</dbReference>
<organism evidence="8 9">
    <name type="scientific">Paraurantiacibacter namhicola</name>
    <dbReference type="NCBI Taxonomy" id="645517"/>
    <lineage>
        <taxon>Bacteria</taxon>
        <taxon>Pseudomonadati</taxon>
        <taxon>Pseudomonadota</taxon>
        <taxon>Alphaproteobacteria</taxon>
        <taxon>Sphingomonadales</taxon>
        <taxon>Erythrobacteraceae</taxon>
        <taxon>Paraurantiacibacter</taxon>
    </lineage>
</organism>
<dbReference type="InterPro" id="IPR007627">
    <property type="entry name" value="RNA_pol_sigma70_r2"/>
</dbReference>
<keyword evidence="3" id="KW-0731">Sigma factor</keyword>
<reference evidence="8 9" key="1">
    <citation type="submission" date="2016-07" db="EMBL/GenBank/DDBJ databases">
        <title>Complete genome sequence of Altererythrobacter namhicola JCM 16345T, containing esterase-encoding genes.</title>
        <authorList>
            <person name="Cheng H."/>
            <person name="Wu Y.-H."/>
            <person name="Jian S.-L."/>
            <person name="Huo Y.-Y."/>
            <person name="Wang C.-S."/>
            <person name="Xu X.-W."/>
        </authorList>
    </citation>
    <scope>NUCLEOTIDE SEQUENCE [LARGE SCALE GENOMIC DNA]</scope>
    <source>
        <strain evidence="8 9">JCM 16345</strain>
    </source>
</reference>
<dbReference type="AlphaFoldDB" id="A0A1C7DBJ6"/>
<dbReference type="Pfam" id="PF04542">
    <property type="entry name" value="Sigma70_r2"/>
    <property type="match status" value="1"/>
</dbReference>
<dbReference type="PANTHER" id="PTHR43133:SF62">
    <property type="entry name" value="RNA POLYMERASE SIGMA FACTOR SIGZ"/>
    <property type="match status" value="1"/>
</dbReference>
<sequence>MTDTAANTSRAQLSALIQRLGGGDKSALEPIYRATSRKLFGICLRILDDRKEAEDALQDVYIKLLARADRFDAGRASPISWLAVMARNAAVDRLRVGKVRGGAVSEGAALPLPDSAPLADAAMEGRESRARILHCITTLDEGSARAIRRSFFGGETYKALAERDDVPLGTIKSRIRRALARLKSCLEAAE</sequence>
<keyword evidence="2" id="KW-0805">Transcription regulation</keyword>
<dbReference type="RefSeq" id="WP_067789050.1">
    <property type="nucleotide sequence ID" value="NZ_CP016545.1"/>
</dbReference>
<evidence type="ECO:0000313" key="9">
    <source>
        <dbReference type="Proteomes" id="UP000092698"/>
    </source>
</evidence>
<dbReference type="InterPro" id="IPR036388">
    <property type="entry name" value="WH-like_DNA-bd_sf"/>
</dbReference>
<evidence type="ECO:0000256" key="2">
    <source>
        <dbReference type="ARBA" id="ARBA00023015"/>
    </source>
</evidence>
<dbReference type="SUPFAM" id="SSF88659">
    <property type="entry name" value="Sigma3 and sigma4 domains of RNA polymerase sigma factors"/>
    <property type="match status" value="1"/>
</dbReference>
<proteinExistence type="inferred from homology"/>
<accession>A0A1C7DBJ6</accession>
<dbReference type="NCBIfam" id="TIGR02937">
    <property type="entry name" value="sigma70-ECF"/>
    <property type="match status" value="1"/>
</dbReference>
<dbReference type="InterPro" id="IPR013325">
    <property type="entry name" value="RNA_pol_sigma_r2"/>
</dbReference>
<dbReference type="PANTHER" id="PTHR43133">
    <property type="entry name" value="RNA POLYMERASE ECF-TYPE SIGMA FACTO"/>
    <property type="match status" value="1"/>
</dbReference>
<protein>
    <submittedName>
        <fullName evidence="8">ECF RNA polymerase sigma factor SigK</fullName>
    </submittedName>
</protein>
<dbReference type="PATRIC" id="fig|645517.4.peg.2356"/>
<feature type="domain" description="RNA polymerase sigma-70 region 4" evidence="7">
    <location>
        <begin position="136"/>
        <end position="183"/>
    </location>
</feature>
<gene>
    <name evidence="8" type="primary">sigK</name>
    <name evidence="8" type="ORF">A6F65_02370</name>
</gene>
<dbReference type="EMBL" id="CP016545">
    <property type="protein sequence ID" value="ANU08653.1"/>
    <property type="molecule type" value="Genomic_DNA"/>
</dbReference>